<dbReference type="Gene3D" id="3.40.50.300">
    <property type="entry name" value="P-loop containing nucleotide triphosphate hydrolases"/>
    <property type="match status" value="1"/>
</dbReference>
<evidence type="ECO:0000313" key="7">
    <source>
        <dbReference type="Proteomes" id="UP001634394"/>
    </source>
</evidence>
<dbReference type="Pfam" id="PF16573">
    <property type="entry name" value="CLP1_N"/>
    <property type="match status" value="1"/>
</dbReference>
<dbReference type="Pfam" id="PF06807">
    <property type="entry name" value="Clp1"/>
    <property type="match status" value="1"/>
</dbReference>
<dbReference type="SUPFAM" id="SSF52540">
    <property type="entry name" value="P-loop containing nucleoside triphosphate hydrolases"/>
    <property type="match status" value="1"/>
</dbReference>
<reference evidence="6 7" key="1">
    <citation type="submission" date="2024-11" db="EMBL/GenBank/DDBJ databases">
        <title>Chromosome-level genome assembly of the freshwater bivalve Anodonta woodiana.</title>
        <authorList>
            <person name="Chen X."/>
        </authorList>
    </citation>
    <scope>NUCLEOTIDE SEQUENCE [LARGE SCALE GENOMIC DNA]</scope>
    <source>
        <strain evidence="6">MN2024</strain>
        <tissue evidence="6">Gills</tissue>
    </source>
</reference>
<dbReference type="EMBL" id="JBJQND010000017">
    <property type="protein sequence ID" value="KAL3841948.1"/>
    <property type="molecule type" value="Genomic_DNA"/>
</dbReference>
<dbReference type="InterPro" id="IPR038238">
    <property type="entry name" value="Clp1_C_sf"/>
</dbReference>
<dbReference type="Gene3D" id="2.40.30.330">
    <property type="entry name" value="Pre-mRNA cleavage complex subunit Clp1, C-terminal domain"/>
    <property type="match status" value="1"/>
</dbReference>
<accession>A0ABD3U0A4</accession>
<dbReference type="AlphaFoldDB" id="A0ABD3U0A4"/>
<evidence type="ECO:0000259" key="3">
    <source>
        <dbReference type="Pfam" id="PF06807"/>
    </source>
</evidence>
<gene>
    <name evidence="6" type="ORF">ACJMK2_020025</name>
</gene>
<evidence type="ECO:0000259" key="4">
    <source>
        <dbReference type="Pfam" id="PF16573"/>
    </source>
</evidence>
<keyword evidence="1" id="KW-0547">Nucleotide-binding</keyword>
<feature type="domain" description="Clp1 P-loop" evidence="5">
    <location>
        <begin position="137"/>
        <end position="323"/>
    </location>
</feature>
<dbReference type="InterPro" id="IPR045116">
    <property type="entry name" value="Clp1/Grc3"/>
</dbReference>
<evidence type="ECO:0008006" key="8">
    <source>
        <dbReference type="Google" id="ProtNLM"/>
    </source>
</evidence>
<comment type="caution">
    <text evidence="6">The sequence shown here is derived from an EMBL/GenBank/DDBJ whole genome shotgun (WGS) entry which is preliminary data.</text>
</comment>
<dbReference type="PANTHER" id="PTHR12755:SF6">
    <property type="entry name" value="POLYRIBONUCLEOTIDE 5'-HYDROXYL-KINASE CLP1"/>
    <property type="match status" value="1"/>
</dbReference>
<keyword evidence="7" id="KW-1185">Reference proteome</keyword>
<feature type="domain" description="Clp1 N-terminal" evidence="4">
    <location>
        <begin position="19"/>
        <end position="101"/>
    </location>
</feature>
<dbReference type="InterPro" id="IPR027417">
    <property type="entry name" value="P-loop_NTPase"/>
</dbReference>
<dbReference type="InterPro" id="IPR032324">
    <property type="entry name" value="Clp1_N"/>
</dbReference>
<evidence type="ECO:0000256" key="2">
    <source>
        <dbReference type="ARBA" id="ARBA00022840"/>
    </source>
</evidence>
<sequence length="431" mass="48629">MAKNNTSTCSMRYGDKVYKLEKESELRFELHEKEETSVYLEYHQILQMNTWYRCQIIIVCSNFILNATYLTGKTDAAYISTNTSMVTYLNLHTALEQMRVKSEKERVRGPRVTLYSHYCVDVPLNSLHTFFPVMVVGPPDVGKSSFCRQLLNYAARIGRNPLFVDLDVEHNDVSIPGTVGVLRVMRPADVGEAFESPPLIFHHGHIRPATNLKLYNALVSRVADAVNIKCDAITKANLSGVIVNTGSCEDGPDYNSLTHAAGAFEVMFDIIIVLGQEKLAFKLKRDLPNFVQFVQISKTGGAVEKCQSYREDRIQKTINNYLYRFGTFKIKVKFSEVQLFKIGEPELPNSSLPFGMKVTKDYKKRIISIQPSASLLHHVFSISSADSAEENVVEMNVLGFVVIKRDLLFLSPCEGPLSKSILLESDLRFTK</sequence>
<proteinExistence type="predicted"/>
<protein>
    <recommendedName>
        <fullName evidence="8">Protein CLP1 homolog</fullName>
    </recommendedName>
</protein>
<dbReference type="Pfam" id="PF16575">
    <property type="entry name" value="CLP1_P"/>
    <property type="match status" value="1"/>
</dbReference>
<keyword evidence="2" id="KW-0067">ATP-binding</keyword>
<dbReference type="Proteomes" id="UP001634394">
    <property type="component" value="Unassembled WGS sequence"/>
</dbReference>
<dbReference type="PANTHER" id="PTHR12755">
    <property type="entry name" value="CLEAVAGE/POLYADENYLATION FACTOR IA SUBUNIT CLP1P"/>
    <property type="match status" value="1"/>
</dbReference>
<evidence type="ECO:0000313" key="6">
    <source>
        <dbReference type="EMBL" id="KAL3841948.1"/>
    </source>
</evidence>
<dbReference type="GO" id="GO:0005524">
    <property type="term" value="F:ATP binding"/>
    <property type="evidence" value="ECO:0007669"/>
    <property type="project" value="UniProtKB-KW"/>
</dbReference>
<evidence type="ECO:0000256" key="1">
    <source>
        <dbReference type="ARBA" id="ARBA00022741"/>
    </source>
</evidence>
<dbReference type="InterPro" id="IPR032319">
    <property type="entry name" value="CLP1_P"/>
</dbReference>
<evidence type="ECO:0000259" key="5">
    <source>
        <dbReference type="Pfam" id="PF16575"/>
    </source>
</evidence>
<organism evidence="6 7">
    <name type="scientific">Sinanodonta woodiana</name>
    <name type="common">Chinese pond mussel</name>
    <name type="synonym">Anodonta woodiana</name>
    <dbReference type="NCBI Taxonomy" id="1069815"/>
    <lineage>
        <taxon>Eukaryota</taxon>
        <taxon>Metazoa</taxon>
        <taxon>Spiralia</taxon>
        <taxon>Lophotrochozoa</taxon>
        <taxon>Mollusca</taxon>
        <taxon>Bivalvia</taxon>
        <taxon>Autobranchia</taxon>
        <taxon>Heteroconchia</taxon>
        <taxon>Palaeoheterodonta</taxon>
        <taxon>Unionida</taxon>
        <taxon>Unionoidea</taxon>
        <taxon>Unionidae</taxon>
        <taxon>Unioninae</taxon>
        <taxon>Sinanodonta</taxon>
    </lineage>
</organism>
<dbReference type="InterPro" id="IPR010655">
    <property type="entry name" value="Clp1_C"/>
</dbReference>
<feature type="domain" description="Clp1 C-terminal" evidence="3">
    <location>
        <begin position="328"/>
        <end position="430"/>
    </location>
</feature>
<name>A0ABD3U0A4_SINWO</name>